<dbReference type="EMBL" id="CP093351">
    <property type="protein sequence ID" value="WOH15608.1"/>
    <property type="molecule type" value="Genomic_DNA"/>
</dbReference>
<protein>
    <recommendedName>
        <fullName evidence="5">RRM domain-containing protein</fullName>
    </recommendedName>
</protein>
<dbReference type="GO" id="GO:0008380">
    <property type="term" value="P:RNA splicing"/>
    <property type="evidence" value="ECO:0007669"/>
    <property type="project" value="UniProtKB-KW"/>
</dbReference>
<name>A0A175YG92_DAUCS</name>
<evidence type="ECO:0000256" key="4">
    <source>
        <dbReference type="SAM" id="MobiDB-lite"/>
    </source>
</evidence>
<keyword evidence="3" id="KW-0508">mRNA splicing</keyword>
<dbReference type="SMART" id="SM00360">
    <property type="entry name" value="RRM"/>
    <property type="match status" value="2"/>
</dbReference>
<dbReference type="Gramene" id="KZM82694">
    <property type="protein sequence ID" value="KZM82694"/>
    <property type="gene ID" value="DCAR_030263"/>
</dbReference>
<evidence type="ECO:0000313" key="8">
    <source>
        <dbReference type="Proteomes" id="UP000077755"/>
    </source>
</evidence>
<organism evidence="6">
    <name type="scientific">Daucus carota subsp. sativus</name>
    <name type="common">Carrot</name>
    <dbReference type="NCBI Taxonomy" id="79200"/>
    <lineage>
        <taxon>Eukaryota</taxon>
        <taxon>Viridiplantae</taxon>
        <taxon>Streptophyta</taxon>
        <taxon>Embryophyta</taxon>
        <taxon>Tracheophyta</taxon>
        <taxon>Spermatophyta</taxon>
        <taxon>Magnoliopsida</taxon>
        <taxon>eudicotyledons</taxon>
        <taxon>Gunneridae</taxon>
        <taxon>Pentapetalae</taxon>
        <taxon>asterids</taxon>
        <taxon>campanulids</taxon>
        <taxon>Apiales</taxon>
        <taxon>Apiaceae</taxon>
        <taxon>Apioideae</taxon>
        <taxon>Scandiceae</taxon>
        <taxon>Daucinae</taxon>
        <taxon>Daucus</taxon>
        <taxon>Daucus sect. Daucus</taxon>
    </lineage>
</organism>
<keyword evidence="1" id="KW-0507">mRNA processing</keyword>
<feature type="compositionally biased region" description="Low complexity" evidence="4">
    <location>
        <begin position="9"/>
        <end position="18"/>
    </location>
</feature>
<feature type="compositionally biased region" description="Basic and acidic residues" evidence="4">
    <location>
        <begin position="184"/>
        <end position="193"/>
    </location>
</feature>
<dbReference type="OMA" id="SHANQHE"/>
<evidence type="ECO:0000313" key="7">
    <source>
        <dbReference type="EMBL" id="WOH15608.1"/>
    </source>
</evidence>
<feature type="region of interest" description="Disordered" evidence="4">
    <location>
        <begin position="1"/>
        <end position="24"/>
    </location>
</feature>
<reference evidence="7" key="2">
    <citation type="submission" date="2022-03" db="EMBL/GenBank/DDBJ databases">
        <title>Draft title - Genomic analysis of global carrot germplasm unveils the trajectory of domestication and the origin of high carotenoid orange carrot.</title>
        <authorList>
            <person name="Iorizzo M."/>
            <person name="Ellison S."/>
            <person name="Senalik D."/>
            <person name="Macko-Podgorni A."/>
            <person name="Grzebelus D."/>
            <person name="Bostan H."/>
            <person name="Rolling W."/>
            <person name="Curaba J."/>
            <person name="Simon P."/>
        </authorList>
    </citation>
    <scope>NUCLEOTIDE SEQUENCE</scope>
    <source>
        <tissue evidence="7">Leaf</tissue>
    </source>
</reference>
<evidence type="ECO:0000313" key="6">
    <source>
        <dbReference type="EMBL" id="KZM82694.1"/>
    </source>
</evidence>
<keyword evidence="2" id="KW-0747">Spliceosome</keyword>
<evidence type="ECO:0000256" key="2">
    <source>
        <dbReference type="ARBA" id="ARBA00022728"/>
    </source>
</evidence>
<feature type="domain" description="RRM" evidence="5">
    <location>
        <begin position="280"/>
        <end position="352"/>
    </location>
</feature>
<dbReference type="SUPFAM" id="SSF54928">
    <property type="entry name" value="RNA-binding domain, RBD"/>
    <property type="match status" value="1"/>
</dbReference>
<dbReference type="InterPro" id="IPR050907">
    <property type="entry name" value="SRSF"/>
</dbReference>
<reference evidence="6" key="1">
    <citation type="journal article" date="2016" name="Nat. Genet.">
        <title>A high-quality carrot genome assembly provides new insights into carotenoid accumulation and asterid genome evolution.</title>
        <authorList>
            <person name="Iorizzo M."/>
            <person name="Ellison S."/>
            <person name="Senalik D."/>
            <person name="Zeng P."/>
            <person name="Satapoomin P."/>
            <person name="Huang J."/>
            <person name="Bowman M."/>
            <person name="Iovene M."/>
            <person name="Sanseverino W."/>
            <person name="Cavagnaro P."/>
            <person name="Yildiz M."/>
            <person name="Macko-Podgorni A."/>
            <person name="Moranska E."/>
            <person name="Grzebelus E."/>
            <person name="Grzebelus D."/>
            <person name="Ashrafi H."/>
            <person name="Zheng Z."/>
            <person name="Cheng S."/>
            <person name="Spooner D."/>
            <person name="Van Deynze A."/>
            <person name="Simon P."/>
        </authorList>
    </citation>
    <scope>NUCLEOTIDE SEQUENCE [LARGE SCALE GENOMIC DNA]</scope>
    <source>
        <tissue evidence="6">Leaf</tissue>
    </source>
</reference>
<gene>
    <name evidence="6" type="ORF">DCAR_030263</name>
    <name evidence="7" type="ORF">DCAR_0935151</name>
</gene>
<feature type="compositionally biased region" description="Basic and acidic residues" evidence="4">
    <location>
        <begin position="367"/>
        <end position="376"/>
    </location>
</feature>
<dbReference type="GO" id="GO:0005681">
    <property type="term" value="C:spliceosomal complex"/>
    <property type="evidence" value="ECO:0007669"/>
    <property type="project" value="UniProtKB-KW"/>
</dbReference>
<dbReference type="CDD" id="cd00590">
    <property type="entry name" value="RRM_SF"/>
    <property type="match status" value="2"/>
</dbReference>
<dbReference type="InterPro" id="IPR012677">
    <property type="entry name" value="Nucleotide-bd_a/b_plait_sf"/>
</dbReference>
<feature type="region of interest" description="Disordered" evidence="4">
    <location>
        <begin position="184"/>
        <end position="206"/>
    </location>
</feature>
<feature type="region of interest" description="Disordered" evidence="4">
    <location>
        <begin position="367"/>
        <end position="390"/>
    </location>
</feature>
<dbReference type="AlphaFoldDB" id="A0A175YG92"/>
<dbReference type="Proteomes" id="UP000077755">
    <property type="component" value="Chromosome 9"/>
</dbReference>
<evidence type="ECO:0000259" key="5">
    <source>
        <dbReference type="SMART" id="SM00360"/>
    </source>
</evidence>
<evidence type="ECO:0000256" key="1">
    <source>
        <dbReference type="ARBA" id="ARBA00022664"/>
    </source>
</evidence>
<keyword evidence="8" id="KW-1185">Reference proteome</keyword>
<sequence length="528" mass="61025">MRREKENFKNSNFKLSNNHANGDRNLQEGQWFRVMRHQVSGKRIVVPKKDIEVSVQDRVDNRTYAQVLMNTGSKREGIAGNHTDSIKARILKNGCMSVMVNNIPDQIRRRDSWLLFNRKRQIRDIILPKRRDKFNHRFGFLIVGSMTDAQELITSFNGTWIGRFKLTLYVARDFYGQPEHSFKKEVTRTDAKNRQRNRPQRKEALPTQVQSLGEQRVDGISVSGKRIVVPKKDIEVSVQDRVDNRTYAQVLMNTGSKREGIAGNHTDSIKARILKNGCMSVMVNNIPDQIRRRDSWLLFNRKRQIRDIILPKRRDKFNHRFGFLIVGSMTDAQELITSFNGTWIGRFKLTLYVARDFYGQPEHSFKKEVTRTDAKNRQRNRPQRKEALPTQVQSLGEQRVDGISENLVKQPSFRTIQGNISNGCQQLLNRSLVGSTKGSVQPDMLHAKILDRGFTFLTIRGLADKKFLISFISDDDKELDISGISDLFLDIKVVEDCDLIVPRTTWILSDGLPLSVWNKETWELILAD</sequence>
<evidence type="ECO:0000256" key="3">
    <source>
        <dbReference type="ARBA" id="ARBA00023187"/>
    </source>
</evidence>
<dbReference type="EMBL" id="LNRQ01000009">
    <property type="protein sequence ID" value="KZM82694.1"/>
    <property type="molecule type" value="Genomic_DNA"/>
</dbReference>
<dbReference type="GO" id="GO:0006397">
    <property type="term" value="P:mRNA processing"/>
    <property type="evidence" value="ECO:0007669"/>
    <property type="project" value="UniProtKB-KW"/>
</dbReference>
<dbReference type="GO" id="GO:0003723">
    <property type="term" value="F:RNA binding"/>
    <property type="evidence" value="ECO:0007669"/>
    <property type="project" value="InterPro"/>
</dbReference>
<dbReference type="Gene3D" id="3.30.70.330">
    <property type="match status" value="2"/>
</dbReference>
<accession>A0A175YG92</accession>
<dbReference type="PANTHER" id="PTHR23147">
    <property type="entry name" value="SERINE/ARGININE RICH SPLICING FACTOR"/>
    <property type="match status" value="1"/>
</dbReference>
<dbReference type="InterPro" id="IPR035979">
    <property type="entry name" value="RBD_domain_sf"/>
</dbReference>
<dbReference type="InterPro" id="IPR000504">
    <property type="entry name" value="RRM_dom"/>
</dbReference>
<proteinExistence type="predicted"/>
<feature type="domain" description="RRM" evidence="5">
    <location>
        <begin position="97"/>
        <end position="169"/>
    </location>
</feature>